<dbReference type="AlphaFoldDB" id="A0A645ER05"/>
<name>A0A645ER05_9ZZZZ</name>
<gene>
    <name evidence="2" type="ORF">SDC9_151689</name>
</gene>
<feature type="compositionally biased region" description="Basic and acidic residues" evidence="1">
    <location>
        <begin position="61"/>
        <end position="72"/>
    </location>
</feature>
<protein>
    <submittedName>
        <fullName evidence="2">Uncharacterized protein</fullName>
    </submittedName>
</protein>
<evidence type="ECO:0000313" key="2">
    <source>
        <dbReference type="EMBL" id="MPN04451.1"/>
    </source>
</evidence>
<dbReference type="EMBL" id="VSSQ01050357">
    <property type="protein sequence ID" value="MPN04451.1"/>
    <property type="molecule type" value="Genomic_DNA"/>
</dbReference>
<sequence>MQGQAQAGRLHVIHPDVTHADPGVVEQADEEEESQELDDAIGENTLPSLEGARTNNQQHGSDQHGIDRHDDGGGALGNPVLQAIMSADNDTIDHSSTPHRTRVSGMLTAKTTAAD</sequence>
<accession>A0A645ER05</accession>
<feature type="compositionally biased region" description="Acidic residues" evidence="1">
    <location>
        <begin position="27"/>
        <end position="41"/>
    </location>
</feature>
<reference evidence="2" key="1">
    <citation type="submission" date="2019-08" db="EMBL/GenBank/DDBJ databases">
        <authorList>
            <person name="Kucharzyk K."/>
            <person name="Murdoch R.W."/>
            <person name="Higgins S."/>
            <person name="Loffler F."/>
        </authorList>
    </citation>
    <scope>NUCLEOTIDE SEQUENCE</scope>
</reference>
<organism evidence="2">
    <name type="scientific">bioreactor metagenome</name>
    <dbReference type="NCBI Taxonomy" id="1076179"/>
    <lineage>
        <taxon>unclassified sequences</taxon>
        <taxon>metagenomes</taxon>
        <taxon>ecological metagenomes</taxon>
    </lineage>
</organism>
<proteinExistence type="predicted"/>
<feature type="region of interest" description="Disordered" evidence="1">
    <location>
        <begin position="1"/>
        <end position="115"/>
    </location>
</feature>
<evidence type="ECO:0000256" key="1">
    <source>
        <dbReference type="SAM" id="MobiDB-lite"/>
    </source>
</evidence>
<comment type="caution">
    <text evidence="2">The sequence shown here is derived from an EMBL/GenBank/DDBJ whole genome shotgun (WGS) entry which is preliminary data.</text>
</comment>